<dbReference type="FunFam" id="2.120.10.30:FF:000028">
    <property type="entry name" value="Pro-epidermal growth factor"/>
    <property type="match status" value="1"/>
</dbReference>
<dbReference type="GO" id="GO:0060070">
    <property type="term" value="P:canonical Wnt signaling pathway"/>
    <property type="evidence" value="ECO:0007669"/>
    <property type="project" value="TreeGrafter"/>
</dbReference>
<feature type="region of interest" description="Disordered" evidence="17">
    <location>
        <begin position="971"/>
        <end position="994"/>
    </location>
</feature>
<dbReference type="InterPro" id="IPR009030">
    <property type="entry name" value="Growth_fac_rcpt_cys_sf"/>
</dbReference>
<dbReference type="GO" id="GO:0043410">
    <property type="term" value="P:positive regulation of MAPK cascade"/>
    <property type="evidence" value="ECO:0007669"/>
    <property type="project" value="TreeGrafter"/>
</dbReference>
<feature type="disulfide bond" evidence="15">
    <location>
        <begin position="1026"/>
        <end position="1035"/>
    </location>
</feature>
<sequence length="1238" mass="136931">MLLFLIILLPVVFKFSFVSLSARQRWSCPEGSPSGNGNSTCVGPAPFLIFSHGNRIFRIDLEGTNHEQLVADAGMSMIMDFHYNEQRIYWVDLERQLLQRVFLNGTSQEKICEVEKNVSGMAINWINEELIWSNQQEGTITVTDMKGNNSRVLLSALKYPANIAVDPVERFMFWSSEVAGSLHRADLGGVEVKLLLETSEKITAVSLDVLEKRLFWIQYHRERSNSRICSCDYDGGSVHFSQHHTQHTIFAMSLFGDRIFYSTWKKKTIWIANKYTGKNMVTINLSPSFVPGGVKVVHPLVQPKAEGDPWAPDQKLCKLRKGNCRSSMCGQEPKSHVCMCAEGYALSQDGKNCEDVNECAFWNHGCTLGCENIPGSYYCTCPVGFVLLPDGKRCHQLISCPSNVSECSHDCVLTSDGPICFCPEGSVLETDGKTCSGCSSPDNGGCSQLCTPLSPVSWECGCIPGYDLQLDKKSCTASGPPPFLLFANSQDIRHMHFDGTDYGTLLSQQIGMVFALDHDPVENKIYFAHTALKWIERANMDGSQRERLIEEEVGVPEGLAVDWIGRKFYWTDRRKSLIEGSDLNGKYREIIIKEDISQPRGLAVHPMAKRLFWTEMGMNPRIESSSLQGIGRLVIASSDLVWPSGITIDYLTDKLYWCDAKQSVIEMSNLDGSKRQRLAQNDVGHPFAVAVFEDHLWFSDWAMPSVIRVNKRTGKNRVRLRGSMLKPSSLVVVHPLAKPGADACLHQNGGCEHICEERFGTAQCLCREGFVKAPDGKTCLALNGHQILAAYEENQTHMELEKGRLLYSLFRGLFGSGADLSNGVIPLDILPSSREMEDNITESQHMLVAEIMVSDGDDCSALGCSTQAWCVSEGENVTCRCLKGFAGDGKLCSDIDECHMGISVCPPTSSKCVNTEGGHVCRCSEGYQGDGIHCLDIDECQLGVHTCGENATCTNTEGNYTCTCAGNSSEPGRICPDSTPPSQPREDGRSPVRNIYPECPPSHDGYCLHGGVCMYVEAVDSYACNCVVGYVGERCQHRDLKWWELRHAGHGRQRSVTAVAACVVVLLLLLLLGLCGAQKYRTQKLLSKSPKNPYEESSRDVSSTRPVDEEAGMSSYPQPWFVVIEEHQNFSNGSQPVALKDGLVADVGQFSSLEPGSLQPTSWRKEPQMYMGTEQGCCVSSSSDKGSSHQRMKCSFHLPSYGAWPIAGGVEKSHSLPSAYPLWQQRAPDPPHQMELTQ</sequence>
<feature type="domain" description="EGF-like" evidence="20">
    <location>
        <begin position="855"/>
        <end position="893"/>
    </location>
</feature>
<feature type="signal peptide" evidence="19">
    <location>
        <begin position="1"/>
        <end position="16"/>
    </location>
</feature>
<dbReference type="PRINTS" id="PR00009">
    <property type="entry name" value="EGFTGF"/>
</dbReference>
<dbReference type="PIRSF" id="PIRSF001778">
    <property type="entry name" value="Pro-epidermal_growth_factor"/>
    <property type="match status" value="1"/>
</dbReference>
<dbReference type="GO" id="GO:0007173">
    <property type="term" value="P:epidermal growth factor receptor signaling pathway"/>
    <property type="evidence" value="ECO:0007669"/>
    <property type="project" value="TreeGrafter"/>
</dbReference>
<dbReference type="GO" id="GO:0051049">
    <property type="term" value="P:regulation of transport"/>
    <property type="evidence" value="ECO:0007669"/>
    <property type="project" value="UniProtKB-ARBA"/>
</dbReference>
<dbReference type="Pfam" id="PF14670">
    <property type="entry name" value="FXa_inhibition"/>
    <property type="match status" value="1"/>
</dbReference>
<keyword evidence="5 19" id="KW-0732">Signal</keyword>
<dbReference type="PROSITE" id="PS00022">
    <property type="entry name" value="EGF_1"/>
    <property type="match status" value="1"/>
</dbReference>
<dbReference type="FunFam" id="2.10.25.10:FF:000219">
    <property type="entry name" value="Pro-epidermal growth factor"/>
    <property type="match status" value="1"/>
</dbReference>
<evidence type="ECO:0000256" key="1">
    <source>
        <dbReference type="ARBA" id="ARBA00004479"/>
    </source>
</evidence>
<dbReference type="PROSITE" id="PS00010">
    <property type="entry name" value="ASX_HYDROXYL"/>
    <property type="match status" value="1"/>
</dbReference>
<dbReference type="Pfam" id="PF00058">
    <property type="entry name" value="Ldl_recept_b"/>
    <property type="match status" value="4"/>
</dbReference>
<dbReference type="RefSeq" id="XP_024597712.1">
    <property type="nucleotide sequence ID" value="XM_024741944.1"/>
</dbReference>
<feature type="chain" id="PRO_5016419923" description="Pro-epidermal growth factor" evidence="19">
    <location>
        <begin position="17"/>
        <end position="1238"/>
    </location>
</feature>
<evidence type="ECO:0000256" key="8">
    <source>
        <dbReference type="ARBA" id="ARBA00023030"/>
    </source>
</evidence>
<dbReference type="GO" id="GO:0008083">
    <property type="term" value="F:growth factor activity"/>
    <property type="evidence" value="ECO:0007669"/>
    <property type="project" value="UniProtKB-KW"/>
</dbReference>
<dbReference type="GO" id="GO:0017147">
    <property type="term" value="F:Wnt-protein binding"/>
    <property type="evidence" value="ECO:0007669"/>
    <property type="project" value="TreeGrafter"/>
</dbReference>
<feature type="repeat" description="LDL-receptor class B" evidence="16">
    <location>
        <begin position="609"/>
        <end position="652"/>
    </location>
</feature>
<gene>
    <name evidence="22" type="primary">EGF</name>
</gene>
<evidence type="ECO:0000259" key="20">
    <source>
        <dbReference type="PROSITE" id="PS50026"/>
    </source>
</evidence>
<dbReference type="SUPFAM" id="SSF57196">
    <property type="entry name" value="EGF/Laminin"/>
    <property type="match status" value="4"/>
</dbReference>
<dbReference type="GO" id="GO:0005509">
    <property type="term" value="F:calcium ion binding"/>
    <property type="evidence" value="ECO:0007669"/>
    <property type="project" value="InterPro"/>
</dbReference>
<dbReference type="FunFam" id="2.10.25.10:FF:000362">
    <property type="entry name" value="Pro-epidermal growth factor"/>
    <property type="match status" value="1"/>
</dbReference>
<feature type="domain" description="EGF-like" evidence="20">
    <location>
        <begin position="894"/>
        <end position="935"/>
    </location>
</feature>
<evidence type="ECO:0000256" key="6">
    <source>
        <dbReference type="ARBA" id="ARBA00022737"/>
    </source>
</evidence>
<dbReference type="FunFam" id="2.10.25.10:FF:000345">
    <property type="entry name" value="Pro-epidermal growth factor"/>
    <property type="match status" value="1"/>
</dbReference>
<dbReference type="GO" id="GO:0042813">
    <property type="term" value="F:Wnt receptor activity"/>
    <property type="evidence" value="ECO:0007669"/>
    <property type="project" value="TreeGrafter"/>
</dbReference>
<keyword evidence="3 15" id="KW-0245">EGF-like domain</keyword>
<dbReference type="STRING" id="1706337.A0A341B7T5"/>
<dbReference type="InterPro" id="IPR018097">
    <property type="entry name" value="EGF_Ca-bd_CS"/>
</dbReference>
<name>A0A341B7T5_NEOAA</name>
<keyword evidence="11" id="KW-0325">Glycoprotein</keyword>
<dbReference type="InterPro" id="IPR016317">
    <property type="entry name" value="Pro-epidermal_GF"/>
</dbReference>
<dbReference type="PANTHER" id="PTHR46513">
    <property type="entry name" value="VITELLOGENIN RECEPTOR-LIKE PROTEIN-RELATED-RELATED"/>
    <property type="match status" value="1"/>
</dbReference>
<dbReference type="FunFam" id="2.120.10.30:FF:000036">
    <property type="entry name" value="Pro-epidermal growth factor"/>
    <property type="match status" value="1"/>
</dbReference>
<keyword evidence="10 15" id="KW-1015">Disulfide bond</keyword>
<protein>
    <recommendedName>
        <fullName evidence="2 14">Pro-epidermal growth factor</fullName>
    </recommendedName>
</protein>
<dbReference type="GO" id="GO:0010604">
    <property type="term" value="P:positive regulation of macromolecule metabolic process"/>
    <property type="evidence" value="ECO:0007669"/>
    <property type="project" value="UniProtKB-ARBA"/>
</dbReference>
<evidence type="ECO:0000256" key="9">
    <source>
        <dbReference type="ARBA" id="ARBA00023136"/>
    </source>
</evidence>
<keyword evidence="6" id="KW-0677">Repeat</keyword>
<feature type="repeat" description="LDL-receptor class B" evidence="16">
    <location>
        <begin position="566"/>
        <end position="608"/>
    </location>
</feature>
<evidence type="ECO:0000256" key="19">
    <source>
        <dbReference type="SAM" id="SignalP"/>
    </source>
</evidence>
<comment type="caution">
    <text evidence="15">Lacks conserved residue(s) required for the propagation of feature annotation.</text>
</comment>
<reference evidence="22" key="1">
    <citation type="submission" date="2025-08" db="UniProtKB">
        <authorList>
            <consortium name="RefSeq"/>
        </authorList>
    </citation>
    <scope>IDENTIFICATION</scope>
    <source>
        <tissue evidence="22">Meat</tissue>
    </source>
</reference>
<evidence type="ECO:0000256" key="4">
    <source>
        <dbReference type="ARBA" id="ARBA00022692"/>
    </source>
</evidence>
<organism evidence="21 22">
    <name type="scientific">Neophocaena asiaeorientalis asiaeorientalis</name>
    <name type="common">Yangtze finless porpoise</name>
    <name type="synonym">Neophocaena phocaenoides subsp. asiaeorientalis</name>
    <dbReference type="NCBI Taxonomy" id="1706337"/>
    <lineage>
        <taxon>Eukaryota</taxon>
        <taxon>Metazoa</taxon>
        <taxon>Chordata</taxon>
        <taxon>Craniata</taxon>
        <taxon>Vertebrata</taxon>
        <taxon>Euteleostomi</taxon>
        <taxon>Mammalia</taxon>
        <taxon>Eutheria</taxon>
        <taxon>Laurasiatheria</taxon>
        <taxon>Artiodactyla</taxon>
        <taxon>Whippomorpha</taxon>
        <taxon>Cetacea</taxon>
        <taxon>Odontoceti</taxon>
        <taxon>Phocoenidae</taxon>
        <taxon>Neophocaena</taxon>
    </lineage>
</organism>
<accession>A0A341B7T5</accession>
<proteinExistence type="predicted"/>
<dbReference type="CDD" id="cd00054">
    <property type="entry name" value="EGF_CA"/>
    <property type="match status" value="2"/>
</dbReference>
<evidence type="ECO:0000256" key="15">
    <source>
        <dbReference type="PROSITE-ProRule" id="PRU00076"/>
    </source>
</evidence>
<dbReference type="SMART" id="SM00135">
    <property type="entry name" value="LY"/>
    <property type="match status" value="9"/>
</dbReference>
<dbReference type="PROSITE" id="PS01186">
    <property type="entry name" value="EGF_2"/>
    <property type="match status" value="4"/>
</dbReference>
<dbReference type="FunFam" id="2.10.25.10:FF:000038">
    <property type="entry name" value="Fibrillin 2"/>
    <property type="match status" value="1"/>
</dbReference>
<dbReference type="FunFam" id="2.10.25.10:FF:000300">
    <property type="entry name" value="Pro-epidermal growth factor"/>
    <property type="match status" value="1"/>
</dbReference>
<feature type="transmembrane region" description="Helical" evidence="18">
    <location>
        <begin position="1056"/>
        <end position="1077"/>
    </location>
</feature>
<dbReference type="InterPro" id="IPR001881">
    <property type="entry name" value="EGF-like_Ca-bd_dom"/>
</dbReference>
<evidence type="ECO:0000256" key="14">
    <source>
        <dbReference type="PIRNR" id="PIRNR001778"/>
    </source>
</evidence>
<comment type="subunit">
    <text evidence="13">Interacts with EGFR and promotes EGFR dimerization. Interacts with RHBDF1; may retain EGF in the endoplasmic reticulum and regulates its degradation through the endoplasmic reticulum-associated degradation (ERAD). Interacts with RHBDF2.</text>
</comment>
<feature type="domain" description="EGF-like" evidence="20">
    <location>
        <begin position="995"/>
        <end position="1036"/>
    </location>
</feature>
<dbReference type="InParanoid" id="A0A341B7T5"/>
<dbReference type="InterPro" id="IPR050778">
    <property type="entry name" value="Cueball_EGF_LRP_Nidogen"/>
</dbReference>
<evidence type="ECO:0000313" key="21">
    <source>
        <dbReference type="Proteomes" id="UP000252040"/>
    </source>
</evidence>
<dbReference type="InterPro" id="IPR026823">
    <property type="entry name" value="cEGF"/>
</dbReference>
<dbReference type="AlphaFoldDB" id="A0A341B7T5"/>
<evidence type="ECO:0000256" key="5">
    <source>
        <dbReference type="ARBA" id="ARBA00022729"/>
    </source>
</evidence>
<dbReference type="InterPro" id="IPR000033">
    <property type="entry name" value="LDLR_classB_rpt"/>
</dbReference>
<feature type="repeat" description="LDL-receptor class B" evidence="16">
    <location>
        <begin position="523"/>
        <end position="565"/>
    </location>
</feature>
<evidence type="ECO:0000256" key="11">
    <source>
        <dbReference type="ARBA" id="ARBA00023180"/>
    </source>
</evidence>
<comment type="subcellular location">
    <subcellularLocation>
        <location evidence="1">Membrane</location>
        <topology evidence="1">Single-pass type I membrane protein</topology>
    </subcellularLocation>
</comment>
<dbReference type="SMART" id="SM00179">
    <property type="entry name" value="EGF_CA"/>
    <property type="match status" value="7"/>
</dbReference>
<evidence type="ECO:0000256" key="2">
    <source>
        <dbReference type="ARBA" id="ARBA00017466"/>
    </source>
</evidence>
<dbReference type="CTD" id="1950"/>
<dbReference type="FunFam" id="2.10.25.10:FF:000010">
    <property type="entry name" value="Pro-epidermal growth factor"/>
    <property type="match status" value="1"/>
</dbReference>
<keyword evidence="9 18" id="KW-0472">Membrane</keyword>
<dbReference type="Proteomes" id="UP000252040">
    <property type="component" value="Unplaced"/>
</dbReference>
<dbReference type="InterPro" id="IPR000742">
    <property type="entry name" value="EGF"/>
</dbReference>
<feature type="disulfide bond" evidence="15">
    <location>
        <begin position="1007"/>
        <end position="1024"/>
    </location>
</feature>
<dbReference type="Gene3D" id="2.10.25.10">
    <property type="entry name" value="Laminin"/>
    <property type="match status" value="7"/>
</dbReference>
<evidence type="ECO:0000256" key="7">
    <source>
        <dbReference type="ARBA" id="ARBA00022989"/>
    </source>
</evidence>
<dbReference type="KEGG" id="nasi:112397683"/>
<dbReference type="GeneID" id="112397683"/>
<dbReference type="Pfam" id="PF12662">
    <property type="entry name" value="cEGF"/>
    <property type="match status" value="1"/>
</dbReference>
<dbReference type="GO" id="GO:0048731">
    <property type="term" value="P:system development"/>
    <property type="evidence" value="ECO:0007669"/>
    <property type="project" value="UniProtKB-ARBA"/>
</dbReference>
<dbReference type="PROSITE" id="PS51120">
    <property type="entry name" value="LDLRB"/>
    <property type="match status" value="5"/>
</dbReference>
<comment type="function">
    <text evidence="12 14">EGF stimulates the growth of various epidermal and epithelial tissues in vivo and in vitro and of some fibroblasts in cell culture. Magnesiotropic hormone that stimulates magnesium reabsorption in the renal distal convoluted tubule via engagement of EGFR and activation of the magnesium channel TRPM6.</text>
</comment>
<dbReference type="InterPro" id="IPR000152">
    <property type="entry name" value="EGF-type_Asp/Asn_hydroxyl_site"/>
</dbReference>
<dbReference type="GO" id="GO:0080090">
    <property type="term" value="P:regulation of primary metabolic process"/>
    <property type="evidence" value="ECO:0007669"/>
    <property type="project" value="UniProtKB-ARBA"/>
</dbReference>
<dbReference type="PANTHER" id="PTHR46513:SF5">
    <property type="entry name" value="PRO-EPIDERMAL GROWTH FACTOR"/>
    <property type="match status" value="1"/>
</dbReference>
<dbReference type="PROSITE" id="PS01187">
    <property type="entry name" value="EGF_CA"/>
    <property type="match status" value="2"/>
</dbReference>
<dbReference type="GO" id="GO:0005615">
    <property type="term" value="C:extracellular space"/>
    <property type="evidence" value="ECO:0007669"/>
    <property type="project" value="UniProtKB-ARBA"/>
</dbReference>
<feature type="repeat" description="LDL-receptor class B" evidence="16">
    <location>
        <begin position="653"/>
        <end position="695"/>
    </location>
</feature>
<dbReference type="Gene3D" id="2.120.10.30">
    <property type="entry name" value="TolB, C-terminal domain"/>
    <property type="match status" value="2"/>
</dbReference>
<dbReference type="SMART" id="SM00181">
    <property type="entry name" value="EGF"/>
    <property type="match status" value="9"/>
</dbReference>
<keyword evidence="8 14" id="KW-0339">Growth factor</keyword>
<evidence type="ECO:0000256" key="16">
    <source>
        <dbReference type="PROSITE-ProRule" id="PRU00461"/>
    </source>
</evidence>
<feature type="region of interest" description="Disordered" evidence="17">
    <location>
        <begin position="1086"/>
        <end position="1113"/>
    </location>
</feature>
<feature type="domain" description="EGF-like" evidence="20">
    <location>
        <begin position="936"/>
        <end position="976"/>
    </location>
</feature>
<dbReference type="SUPFAM" id="SSF63825">
    <property type="entry name" value="YWTD domain"/>
    <property type="match status" value="2"/>
</dbReference>
<dbReference type="InterPro" id="IPR049883">
    <property type="entry name" value="NOTCH1_EGF-like"/>
</dbReference>
<dbReference type="SUPFAM" id="SSF57184">
    <property type="entry name" value="Growth factor receptor domain"/>
    <property type="match status" value="2"/>
</dbReference>
<keyword evidence="21" id="KW-1185">Reference proteome</keyword>
<evidence type="ECO:0000313" key="22">
    <source>
        <dbReference type="RefSeq" id="XP_024597712.1"/>
    </source>
</evidence>
<keyword evidence="7 18" id="KW-1133">Transmembrane helix</keyword>
<dbReference type="FunFam" id="2.10.25.10:FF:000254">
    <property type="entry name" value="Pro-epidermal growth factor"/>
    <property type="match status" value="1"/>
</dbReference>
<evidence type="ECO:0000256" key="3">
    <source>
        <dbReference type="ARBA" id="ARBA00022536"/>
    </source>
</evidence>
<dbReference type="Pfam" id="PF00008">
    <property type="entry name" value="EGF"/>
    <property type="match status" value="1"/>
</dbReference>
<evidence type="ECO:0000256" key="18">
    <source>
        <dbReference type="SAM" id="Phobius"/>
    </source>
</evidence>
<evidence type="ECO:0000256" key="17">
    <source>
        <dbReference type="SAM" id="MobiDB-lite"/>
    </source>
</evidence>
<feature type="repeat" description="LDL-receptor class B" evidence="16">
    <location>
        <begin position="128"/>
        <end position="169"/>
    </location>
</feature>
<dbReference type="GO" id="GO:0005886">
    <property type="term" value="C:plasma membrane"/>
    <property type="evidence" value="ECO:0007669"/>
    <property type="project" value="TreeGrafter"/>
</dbReference>
<evidence type="ECO:0000256" key="13">
    <source>
        <dbReference type="ARBA" id="ARBA00064755"/>
    </source>
</evidence>
<evidence type="ECO:0000256" key="10">
    <source>
        <dbReference type="ARBA" id="ARBA00023157"/>
    </source>
</evidence>
<evidence type="ECO:0000256" key="12">
    <source>
        <dbReference type="ARBA" id="ARBA00055462"/>
    </source>
</evidence>
<dbReference type="GO" id="GO:0005154">
    <property type="term" value="F:epidermal growth factor receptor binding"/>
    <property type="evidence" value="ECO:0007669"/>
    <property type="project" value="UniProtKB-ARBA"/>
</dbReference>
<dbReference type="PROSITE" id="PS50026">
    <property type="entry name" value="EGF_3"/>
    <property type="match status" value="4"/>
</dbReference>
<dbReference type="InterPro" id="IPR011042">
    <property type="entry name" value="6-blade_b-propeller_TolB-like"/>
</dbReference>
<dbReference type="GO" id="GO:0008284">
    <property type="term" value="P:positive regulation of cell population proliferation"/>
    <property type="evidence" value="ECO:0007669"/>
    <property type="project" value="TreeGrafter"/>
</dbReference>
<dbReference type="Pfam" id="PF07645">
    <property type="entry name" value="EGF_CA"/>
    <property type="match status" value="2"/>
</dbReference>
<keyword evidence="4 18" id="KW-0812">Transmembrane</keyword>